<name>A0AAD5ICJ3_ACENE</name>
<reference evidence="2" key="1">
    <citation type="journal article" date="2022" name="Plant J.">
        <title>Strategies of tolerance reflected in two North American maple genomes.</title>
        <authorList>
            <person name="McEvoy S.L."/>
            <person name="Sezen U.U."/>
            <person name="Trouern-Trend A."/>
            <person name="McMahon S.M."/>
            <person name="Schaberg P.G."/>
            <person name="Yang J."/>
            <person name="Wegrzyn J.L."/>
            <person name="Swenson N.G."/>
        </authorList>
    </citation>
    <scope>NUCLEOTIDE SEQUENCE</scope>
    <source>
        <strain evidence="2">91603</strain>
    </source>
</reference>
<protein>
    <recommendedName>
        <fullName evidence="1">NB-ARC domain-containing protein</fullName>
    </recommendedName>
</protein>
<organism evidence="2 3">
    <name type="scientific">Acer negundo</name>
    <name type="common">Box elder</name>
    <dbReference type="NCBI Taxonomy" id="4023"/>
    <lineage>
        <taxon>Eukaryota</taxon>
        <taxon>Viridiplantae</taxon>
        <taxon>Streptophyta</taxon>
        <taxon>Embryophyta</taxon>
        <taxon>Tracheophyta</taxon>
        <taxon>Spermatophyta</taxon>
        <taxon>Magnoliopsida</taxon>
        <taxon>eudicotyledons</taxon>
        <taxon>Gunneridae</taxon>
        <taxon>Pentapetalae</taxon>
        <taxon>rosids</taxon>
        <taxon>malvids</taxon>
        <taxon>Sapindales</taxon>
        <taxon>Sapindaceae</taxon>
        <taxon>Hippocastanoideae</taxon>
        <taxon>Acereae</taxon>
        <taxon>Acer</taxon>
    </lineage>
</organism>
<accession>A0AAD5ICJ3</accession>
<proteinExistence type="predicted"/>
<dbReference type="Gene3D" id="3.40.50.300">
    <property type="entry name" value="P-loop containing nucleotide triphosphate hydrolases"/>
    <property type="match status" value="1"/>
</dbReference>
<evidence type="ECO:0000259" key="1">
    <source>
        <dbReference type="Pfam" id="PF00931"/>
    </source>
</evidence>
<dbReference type="InterPro" id="IPR002182">
    <property type="entry name" value="NB-ARC"/>
</dbReference>
<feature type="domain" description="NB-ARC" evidence="1">
    <location>
        <begin position="63"/>
        <end position="104"/>
    </location>
</feature>
<evidence type="ECO:0000313" key="3">
    <source>
        <dbReference type="Proteomes" id="UP001064489"/>
    </source>
</evidence>
<dbReference type="InterPro" id="IPR027417">
    <property type="entry name" value="P-loop_NTPase"/>
</dbReference>
<gene>
    <name evidence="2" type="ORF">LWI28_006946</name>
</gene>
<dbReference type="Proteomes" id="UP001064489">
    <property type="component" value="Chromosome 2"/>
</dbReference>
<reference evidence="2" key="2">
    <citation type="submission" date="2023-02" db="EMBL/GenBank/DDBJ databases">
        <authorList>
            <person name="Swenson N.G."/>
            <person name="Wegrzyn J.L."/>
            <person name="Mcevoy S.L."/>
        </authorList>
    </citation>
    <scope>NUCLEOTIDE SEQUENCE</scope>
    <source>
        <strain evidence="2">91603</strain>
        <tissue evidence="2">Leaf</tissue>
    </source>
</reference>
<dbReference type="AlphaFoldDB" id="A0AAD5ICJ3"/>
<dbReference type="SUPFAM" id="SSF52540">
    <property type="entry name" value="P-loop containing nucleoside triphosphate hydrolases"/>
    <property type="match status" value="1"/>
</dbReference>
<comment type="caution">
    <text evidence="2">The sequence shown here is derived from an EMBL/GenBank/DDBJ whole genome shotgun (WGS) entry which is preliminary data.</text>
</comment>
<sequence>MSWRFLLQQLHHKLQVWEKVAKKLQVVATSKTKGRDFKDDIVERIPEDPVDKLPSVPIIIGQKTIFDQVWGCLKEEHKVGIIGLYGNGGVGKTTILTQINNKLSDEL</sequence>
<keyword evidence="3" id="KW-1185">Reference proteome</keyword>
<dbReference type="EMBL" id="JAJSOW010000106">
    <property type="protein sequence ID" value="KAI9160298.1"/>
    <property type="molecule type" value="Genomic_DNA"/>
</dbReference>
<evidence type="ECO:0000313" key="2">
    <source>
        <dbReference type="EMBL" id="KAI9160298.1"/>
    </source>
</evidence>
<dbReference type="GO" id="GO:0043531">
    <property type="term" value="F:ADP binding"/>
    <property type="evidence" value="ECO:0007669"/>
    <property type="project" value="InterPro"/>
</dbReference>
<dbReference type="Pfam" id="PF00931">
    <property type="entry name" value="NB-ARC"/>
    <property type="match status" value="1"/>
</dbReference>